<dbReference type="RefSeq" id="WP_353302997.1">
    <property type="nucleotide sequence ID" value="NZ_BAABWN010000006.1"/>
</dbReference>
<evidence type="ECO:0000256" key="1">
    <source>
        <dbReference type="ARBA" id="ARBA00022649"/>
    </source>
</evidence>
<protein>
    <recommendedName>
        <fullName evidence="4">Type II toxin-antitoxin system RelE/ParE family toxin</fullName>
    </recommendedName>
</protein>
<evidence type="ECO:0008006" key="4">
    <source>
        <dbReference type="Google" id="ProtNLM"/>
    </source>
</evidence>
<evidence type="ECO:0000313" key="2">
    <source>
        <dbReference type="EMBL" id="GAA6168326.1"/>
    </source>
</evidence>
<sequence length="129" mass="14952">MDSSPAYILTSTAERDFRNAKRWSNKRWGKEQTRFYFKELDKAANYIAENHESIARKDYLTGSTGLGVYPAKEHYIIYISVDRKTIIIVALIRQSCDVPAILEANNFRISREIAEIRTLLRSEDTTDVM</sequence>
<gene>
    <name evidence="2" type="ORF">NBRC116591_21370</name>
</gene>
<name>A0ABQ0A9K2_9GAMM</name>
<dbReference type="Proteomes" id="UP001465153">
    <property type="component" value="Unassembled WGS sequence"/>
</dbReference>
<dbReference type="EMBL" id="BAABWN010000006">
    <property type="protein sequence ID" value="GAA6168326.1"/>
    <property type="molecule type" value="Genomic_DNA"/>
</dbReference>
<accession>A0ABQ0A9K2</accession>
<dbReference type="Gene3D" id="3.30.2310.20">
    <property type="entry name" value="RelE-like"/>
    <property type="match status" value="1"/>
</dbReference>
<evidence type="ECO:0000313" key="3">
    <source>
        <dbReference type="Proteomes" id="UP001465153"/>
    </source>
</evidence>
<reference evidence="2 3" key="1">
    <citation type="submission" date="2024-04" db="EMBL/GenBank/DDBJ databases">
        <title>Draft genome sequence of Sessilibacter corallicola NBRC 116591.</title>
        <authorList>
            <person name="Miyakawa T."/>
            <person name="Kusuya Y."/>
            <person name="Miura T."/>
        </authorList>
    </citation>
    <scope>NUCLEOTIDE SEQUENCE [LARGE SCALE GENOMIC DNA]</scope>
    <source>
        <strain evidence="2 3">KU-00831-HH</strain>
    </source>
</reference>
<dbReference type="Pfam" id="PF05016">
    <property type="entry name" value="ParE_toxin"/>
    <property type="match status" value="1"/>
</dbReference>
<dbReference type="InterPro" id="IPR035093">
    <property type="entry name" value="RelE/ParE_toxin_dom_sf"/>
</dbReference>
<keyword evidence="3" id="KW-1185">Reference proteome</keyword>
<organism evidence="2 3">
    <name type="scientific">Sessilibacter corallicola</name>
    <dbReference type="NCBI Taxonomy" id="2904075"/>
    <lineage>
        <taxon>Bacteria</taxon>
        <taxon>Pseudomonadati</taxon>
        <taxon>Pseudomonadota</taxon>
        <taxon>Gammaproteobacteria</taxon>
        <taxon>Cellvibrionales</taxon>
        <taxon>Cellvibrionaceae</taxon>
        <taxon>Sessilibacter</taxon>
    </lineage>
</organism>
<proteinExistence type="predicted"/>
<keyword evidence="1" id="KW-1277">Toxin-antitoxin system</keyword>
<dbReference type="InterPro" id="IPR007712">
    <property type="entry name" value="RelE/ParE_toxin"/>
</dbReference>
<comment type="caution">
    <text evidence="2">The sequence shown here is derived from an EMBL/GenBank/DDBJ whole genome shotgun (WGS) entry which is preliminary data.</text>
</comment>